<feature type="region of interest" description="Disordered" evidence="1">
    <location>
        <begin position="171"/>
        <end position="192"/>
    </location>
</feature>
<feature type="compositionally biased region" description="Low complexity" evidence="1">
    <location>
        <begin position="650"/>
        <end position="667"/>
    </location>
</feature>
<feature type="compositionally biased region" description="Polar residues" evidence="1">
    <location>
        <begin position="460"/>
        <end position="488"/>
    </location>
</feature>
<feature type="region of interest" description="Disordered" evidence="1">
    <location>
        <begin position="820"/>
        <end position="844"/>
    </location>
</feature>
<feature type="region of interest" description="Disordered" evidence="1">
    <location>
        <begin position="213"/>
        <end position="304"/>
    </location>
</feature>
<feature type="region of interest" description="Disordered" evidence="1">
    <location>
        <begin position="532"/>
        <end position="556"/>
    </location>
</feature>
<evidence type="ECO:0000313" key="3">
    <source>
        <dbReference type="Proteomes" id="UP000178129"/>
    </source>
</evidence>
<feature type="region of interest" description="Disordered" evidence="1">
    <location>
        <begin position="705"/>
        <end position="731"/>
    </location>
</feature>
<proteinExistence type="predicted"/>
<dbReference type="AlphaFoldDB" id="A0A1E1K726"/>
<feature type="compositionally biased region" description="Polar residues" evidence="1">
    <location>
        <begin position="398"/>
        <end position="409"/>
    </location>
</feature>
<feature type="compositionally biased region" description="Gly residues" evidence="1">
    <location>
        <begin position="820"/>
        <end position="838"/>
    </location>
</feature>
<feature type="compositionally biased region" description="Low complexity" evidence="1">
    <location>
        <begin position="536"/>
        <end position="553"/>
    </location>
</feature>
<name>A0A1E1K726_9HELO</name>
<feature type="compositionally biased region" description="Polar residues" evidence="1">
    <location>
        <begin position="221"/>
        <end position="237"/>
    </location>
</feature>
<dbReference type="InParanoid" id="A0A1E1K726"/>
<protein>
    <recommendedName>
        <fullName evidence="4">WW domain-containing protein</fullName>
    </recommendedName>
</protein>
<dbReference type="Proteomes" id="UP000178129">
    <property type="component" value="Unassembled WGS sequence"/>
</dbReference>
<feature type="compositionally biased region" description="Polar residues" evidence="1">
    <location>
        <begin position="175"/>
        <end position="190"/>
    </location>
</feature>
<gene>
    <name evidence="2" type="ORF">RCO7_08056</name>
</gene>
<evidence type="ECO:0008006" key="4">
    <source>
        <dbReference type="Google" id="ProtNLM"/>
    </source>
</evidence>
<feature type="region of interest" description="Disordered" evidence="1">
    <location>
        <begin position="398"/>
        <end position="488"/>
    </location>
</feature>
<comment type="caution">
    <text evidence="2">The sequence shown here is derived from an EMBL/GenBank/DDBJ whole genome shotgun (WGS) entry which is preliminary data.</text>
</comment>
<reference evidence="3" key="1">
    <citation type="submission" date="2016-03" db="EMBL/GenBank/DDBJ databases">
        <authorList>
            <person name="Ploux O."/>
        </authorList>
    </citation>
    <scope>NUCLEOTIDE SEQUENCE [LARGE SCALE GENOMIC DNA]</scope>
    <source>
        <strain evidence="3">UK7</strain>
    </source>
</reference>
<organism evidence="2 3">
    <name type="scientific">Rhynchosporium graminicola</name>
    <dbReference type="NCBI Taxonomy" id="2792576"/>
    <lineage>
        <taxon>Eukaryota</taxon>
        <taxon>Fungi</taxon>
        <taxon>Dikarya</taxon>
        <taxon>Ascomycota</taxon>
        <taxon>Pezizomycotina</taxon>
        <taxon>Leotiomycetes</taxon>
        <taxon>Helotiales</taxon>
        <taxon>Ploettnerulaceae</taxon>
        <taxon>Rhynchosporium</taxon>
    </lineage>
</organism>
<sequence length="895" mass="96680">MHGNVTPDDPPPGNPSSMPGWNSQWSLEHQQFYYINTSTGERRWFVTFRPQNFSVRIRILQDPYNPDPNAQISYVCYAEALIRYLPIEPIPTPSPSSQPKPEKAAPTQKIQRKAVGAQSIRSNDVSPVAVTQIVQANSETVRAPLPLATDICFPTSSVQGHYQAPQVTKPVTPAPTITRNQSPPVTQTPKSPYRQLDFSCRFATLSIEHSQAAPANVPGSWPNQAPASQTVQCTQPQPKVAKAPISPMNDQPNAHNFSSLPSTTHFRPPPPLTQYQSAPTPQLPDLPAPGNAFAPSYNQQNVSSSPLIAPQPVVQRVPPPPPPRNLVPHQMQQAVGQYYAPPVIYSIQSANENHTIQYPIASRSHVIYQQQQQQTDFAPDSLQQYPSVPSAVALTQNQQSYSAPQTQPLQRYEPPKLGSVQPMPYSGQQLSTSPQQYATSSQNPATGQYAYLPPPPPAIQYNQQNVTGAMPHQGQSMDQKSSLPGQHASQFQEIPNQSTPVFMQASSFHPPPEKLSQQQHNYASEVRNHQIAPHGSTSSKTTTTQQCSTTSPTALPLKHYPTAPVIAQGPYQPPPPQTHASNAPPLYRYSSAPEAITYHERMITTQSTYSSPPEFVRNPYAQQVAHVNSFYGPPPQRLGTQKQPMPQRIPVPQGQTGFQQQQPNLQPSESTSAYSHQGPPHPQAQILSRPQKHYQIPNQAPYQTQAPFQTQSPPLPPPRKSSSISTSGMMNKMGRQFSDFSKSATEKTKRFSVSQPGLKKWGTRAAVGIVAVGALALGVDAMGDAAGMFEGAGGEGGFSGGDFGGGEEVFGGGGWGDVGGGGDYGSGGGEEFGGAGDGGDGERVADAQTEVDANAAQLAMEQVGRENALMLLDPVGTEYETLYEARTTAGVNALI</sequence>
<evidence type="ECO:0000256" key="1">
    <source>
        <dbReference type="SAM" id="MobiDB-lite"/>
    </source>
</evidence>
<feature type="region of interest" description="Disordered" evidence="1">
    <location>
        <begin position="1"/>
        <end position="21"/>
    </location>
</feature>
<dbReference type="EMBL" id="FJUW01000007">
    <property type="protein sequence ID" value="CZS93887.1"/>
    <property type="molecule type" value="Genomic_DNA"/>
</dbReference>
<accession>A0A1E1K726</accession>
<feature type="compositionally biased region" description="Polar residues" evidence="1">
    <location>
        <begin position="426"/>
        <end position="446"/>
    </location>
</feature>
<feature type="region of interest" description="Disordered" evidence="1">
    <location>
        <begin position="628"/>
        <end position="685"/>
    </location>
</feature>
<evidence type="ECO:0000313" key="2">
    <source>
        <dbReference type="EMBL" id="CZS93887.1"/>
    </source>
</evidence>
<feature type="compositionally biased region" description="Polar residues" evidence="1">
    <location>
        <begin position="248"/>
        <end position="265"/>
    </location>
</feature>
<keyword evidence="3" id="KW-1185">Reference proteome</keyword>